<evidence type="ECO:0000256" key="6">
    <source>
        <dbReference type="ARBA" id="ARBA00022989"/>
    </source>
</evidence>
<dbReference type="AlphaFoldDB" id="A0A9R1XND9"/>
<dbReference type="InterPro" id="IPR050651">
    <property type="entry name" value="Plant_Cytochrome_P450_Monoox"/>
</dbReference>
<comment type="similarity">
    <text evidence="12">Belongs to the cytochrome P450 family.</text>
</comment>
<dbReference type="GO" id="GO:0016020">
    <property type="term" value="C:membrane"/>
    <property type="evidence" value="ECO:0007669"/>
    <property type="project" value="UniProtKB-SubCell"/>
</dbReference>
<proteinExistence type="inferred from homology"/>
<dbReference type="Proteomes" id="UP000235145">
    <property type="component" value="Unassembled WGS sequence"/>
</dbReference>
<dbReference type="PRINTS" id="PR00463">
    <property type="entry name" value="EP450I"/>
</dbReference>
<keyword evidence="4 13" id="KW-0812">Transmembrane</keyword>
<dbReference type="PROSITE" id="PS00086">
    <property type="entry name" value="CYTOCHROME_P450"/>
    <property type="match status" value="1"/>
</dbReference>
<gene>
    <name evidence="14" type="ORF">LSAT_V11C400204740</name>
</gene>
<dbReference type="GO" id="GO:0020037">
    <property type="term" value="F:heme binding"/>
    <property type="evidence" value="ECO:0007669"/>
    <property type="project" value="InterPro"/>
</dbReference>
<evidence type="ECO:0000256" key="7">
    <source>
        <dbReference type="ARBA" id="ARBA00023002"/>
    </source>
</evidence>
<dbReference type="PANTHER" id="PTHR47947">
    <property type="entry name" value="CYTOCHROME P450 82C3-RELATED"/>
    <property type="match status" value="1"/>
</dbReference>
<sequence>MEFSLSFSTSIATLFFVALLTFLLKILIPKGGKKGENRGPPQAKGKWPVIGHLHLLGSSGLPHRVLAKLSETYGPIFTIKLGVHNALVVSSSEIAKECFTINDKAFSSRPKLMAVELMGYNYAIFALAPYGDYWRQVRKIIMLQVLSPKRVEMLAPIRVSELRESTAEIYAAWLKNKETTGSDMVKLDMQQWFGTLILNGLLRVVAGKRLSLNDEEGIRFQKVARKFFQLLGAFVVSDFIPSLKRFDIGGYEREMRITGKEMDEIFDGWLEEHKRKRKSKQQDEGNQVLMDVLISIVEGASEEEFPGHDHDTIVKATCLTMLIAGLDTTAVTLTWSLCLLLNNPTTIKVAQDEIDEHVGRNRPVEESDLKNLVYIDAIFKETLRLYAPGPLGLPHETMEDCVVQGYKIPSGTRLLLNLWKIHRDPKIWPNPEEFKPERFLTTHKDIDLKGNHFELLPFGTGRRVCPGILFAQHASRLALATLIQQFEMKTPGNEPVDMEEIFGATCSKATTLDVLLSPRLSHDMYPIGA</sequence>
<evidence type="ECO:0000256" key="8">
    <source>
        <dbReference type="ARBA" id="ARBA00023004"/>
    </source>
</evidence>
<dbReference type="GO" id="GO:0004497">
    <property type="term" value="F:monooxygenase activity"/>
    <property type="evidence" value="ECO:0007669"/>
    <property type="project" value="UniProtKB-KW"/>
</dbReference>
<evidence type="ECO:0000256" key="2">
    <source>
        <dbReference type="ARBA" id="ARBA00004370"/>
    </source>
</evidence>
<dbReference type="FunFam" id="1.10.630.10:FF:000026">
    <property type="entry name" value="Cytochrome P450 82C4"/>
    <property type="match status" value="1"/>
</dbReference>
<comment type="cofactor">
    <cofactor evidence="1 11">
        <name>heme</name>
        <dbReference type="ChEBI" id="CHEBI:30413"/>
    </cofactor>
</comment>
<keyword evidence="15" id="KW-1185">Reference proteome</keyword>
<dbReference type="GO" id="GO:0005506">
    <property type="term" value="F:iron ion binding"/>
    <property type="evidence" value="ECO:0007669"/>
    <property type="project" value="InterPro"/>
</dbReference>
<dbReference type="CDD" id="cd20654">
    <property type="entry name" value="CYP82"/>
    <property type="match status" value="1"/>
</dbReference>
<dbReference type="PANTHER" id="PTHR47947:SF26">
    <property type="entry name" value="CYTOCHROME P450"/>
    <property type="match status" value="1"/>
</dbReference>
<keyword evidence="6 13" id="KW-1133">Transmembrane helix</keyword>
<evidence type="ECO:0000256" key="5">
    <source>
        <dbReference type="ARBA" id="ARBA00022723"/>
    </source>
</evidence>
<dbReference type="GO" id="GO:0016705">
    <property type="term" value="F:oxidoreductase activity, acting on paired donors, with incorporation or reduction of molecular oxygen"/>
    <property type="evidence" value="ECO:0007669"/>
    <property type="project" value="InterPro"/>
</dbReference>
<evidence type="ECO:0000256" key="1">
    <source>
        <dbReference type="ARBA" id="ARBA00001971"/>
    </source>
</evidence>
<comment type="caution">
    <text evidence="14">The sequence shown here is derived from an EMBL/GenBank/DDBJ whole genome shotgun (WGS) entry which is preliminary data.</text>
</comment>
<keyword evidence="10 13" id="KW-0472">Membrane</keyword>
<accession>A0A9R1XND9</accession>
<dbReference type="InterPro" id="IPR002401">
    <property type="entry name" value="Cyt_P450_E_grp-I"/>
</dbReference>
<dbReference type="Pfam" id="PF00067">
    <property type="entry name" value="p450"/>
    <property type="match status" value="1"/>
</dbReference>
<evidence type="ECO:0000256" key="3">
    <source>
        <dbReference type="ARBA" id="ARBA00022617"/>
    </source>
</evidence>
<keyword evidence="8 11" id="KW-0408">Iron</keyword>
<feature type="transmembrane region" description="Helical" evidence="13">
    <location>
        <begin position="6"/>
        <end position="28"/>
    </location>
</feature>
<evidence type="ECO:0000256" key="10">
    <source>
        <dbReference type="ARBA" id="ARBA00023136"/>
    </source>
</evidence>
<dbReference type="InterPro" id="IPR036396">
    <property type="entry name" value="Cyt_P450_sf"/>
</dbReference>
<dbReference type="SUPFAM" id="SSF48264">
    <property type="entry name" value="Cytochrome P450"/>
    <property type="match status" value="1"/>
</dbReference>
<dbReference type="InterPro" id="IPR017972">
    <property type="entry name" value="Cyt_P450_CS"/>
</dbReference>
<feature type="binding site" description="axial binding residue" evidence="11">
    <location>
        <position position="465"/>
    </location>
    <ligand>
        <name>heme</name>
        <dbReference type="ChEBI" id="CHEBI:30413"/>
    </ligand>
    <ligandPart>
        <name>Fe</name>
        <dbReference type="ChEBI" id="CHEBI:18248"/>
    </ligandPart>
</feature>
<name>A0A9R1XND9_LACSA</name>
<organism evidence="14 15">
    <name type="scientific">Lactuca sativa</name>
    <name type="common">Garden lettuce</name>
    <dbReference type="NCBI Taxonomy" id="4236"/>
    <lineage>
        <taxon>Eukaryota</taxon>
        <taxon>Viridiplantae</taxon>
        <taxon>Streptophyta</taxon>
        <taxon>Embryophyta</taxon>
        <taxon>Tracheophyta</taxon>
        <taxon>Spermatophyta</taxon>
        <taxon>Magnoliopsida</taxon>
        <taxon>eudicotyledons</taxon>
        <taxon>Gunneridae</taxon>
        <taxon>Pentapetalae</taxon>
        <taxon>asterids</taxon>
        <taxon>campanulids</taxon>
        <taxon>Asterales</taxon>
        <taxon>Asteraceae</taxon>
        <taxon>Cichorioideae</taxon>
        <taxon>Cichorieae</taxon>
        <taxon>Lactucinae</taxon>
        <taxon>Lactuca</taxon>
    </lineage>
</organism>
<evidence type="ECO:0000313" key="14">
    <source>
        <dbReference type="EMBL" id="KAJ0213767.1"/>
    </source>
</evidence>
<keyword evidence="3 11" id="KW-0349">Heme</keyword>
<reference evidence="14 15" key="1">
    <citation type="journal article" date="2017" name="Nat. Commun.">
        <title>Genome assembly with in vitro proximity ligation data and whole-genome triplication in lettuce.</title>
        <authorList>
            <person name="Reyes-Chin-Wo S."/>
            <person name="Wang Z."/>
            <person name="Yang X."/>
            <person name="Kozik A."/>
            <person name="Arikit S."/>
            <person name="Song C."/>
            <person name="Xia L."/>
            <person name="Froenicke L."/>
            <person name="Lavelle D.O."/>
            <person name="Truco M.J."/>
            <person name="Xia R."/>
            <person name="Zhu S."/>
            <person name="Xu C."/>
            <person name="Xu H."/>
            <person name="Xu X."/>
            <person name="Cox K."/>
            <person name="Korf I."/>
            <person name="Meyers B.C."/>
            <person name="Michelmore R.W."/>
        </authorList>
    </citation>
    <scope>NUCLEOTIDE SEQUENCE [LARGE SCALE GENOMIC DNA]</scope>
    <source>
        <strain evidence="15">cv. Salinas</strain>
        <tissue evidence="14">Seedlings</tissue>
    </source>
</reference>
<comment type="subcellular location">
    <subcellularLocation>
        <location evidence="2">Membrane</location>
    </subcellularLocation>
</comment>
<dbReference type="InterPro" id="IPR001128">
    <property type="entry name" value="Cyt_P450"/>
</dbReference>
<protein>
    <recommendedName>
        <fullName evidence="16">Cytochrome P450</fullName>
    </recommendedName>
</protein>
<evidence type="ECO:0000256" key="4">
    <source>
        <dbReference type="ARBA" id="ARBA00022692"/>
    </source>
</evidence>
<dbReference type="Gramene" id="rna-gnl|WGS:NBSK|LSAT_4X120601_mrna">
    <property type="protein sequence ID" value="cds-PLY61926.1"/>
    <property type="gene ID" value="gene-LSAT_4X120601"/>
</dbReference>
<keyword evidence="5 11" id="KW-0479">Metal-binding</keyword>
<keyword evidence="7 12" id="KW-0560">Oxidoreductase</keyword>
<dbReference type="EMBL" id="NBSK02000004">
    <property type="protein sequence ID" value="KAJ0213767.1"/>
    <property type="molecule type" value="Genomic_DNA"/>
</dbReference>
<dbReference type="Gene3D" id="1.10.630.10">
    <property type="entry name" value="Cytochrome P450"/>
    <property type="match status" value="1"/>
</dbReference>
<dbReference type="OrthoDB" id="1844152at2759"/>
<dbReference type="PRINTS" id="PR00385">
    <property type="entry name" value="P450"/>
</dbReference>
<evidence type="ECO:0000256" key="12">
    <source>
        <dbReference type="RuleBase" id="RU000461"/>
    </source>
</evidence>
<evidence type="ECO:0000256" key="13">
    <source>
        <dbReference type="SAM" id="Phobius"/>
    </source>
</evidence>
<evidence type="ECO:0000256" key="11">
    <source>
        <dbReference type="PIRSR" id="PIRSR602401-1"/>
    </source>
</evidence>
<evidence type="ECO:0000313" key="15">
    <source>
        <dbReference type="Proteomes" id="UP000235145"/>
    </source>
</evidence>
<evidence type="ECO:0008006" key="16">
    <source>
        <dbReference type="Google" id="ProtNLM"/>
    </source>
</evidence>
<evidence type="ECO:0000256" key="9">
    <source>
        <dbReference type="ARBA" id="ARBA00023033"/>
    </source>
</evidence>
<keyword evidence="9 12" id="KW-0503">Monooxygenase</keyword>